<sequence length="821" mass="86925">MAFLAIAGVALSGTAVAQEDAYHGDTEGVELLVEEDTDDEFACVYAKYNNRTSLTGGASVEDAPTVSDTHVVWNVTYSGDEGYVNFDAGSHTADAPYVFYAANGSVDAVDANGSVDAVDANGSVDAVDAEVLERGGVPGCDALDEYVKIEAPEDGVNSLVLTDVGYKFDILNRSTGGVVAEAHGERWYGNISEIVQGEHVSLGANVEDRGGNEIEPDGGNHSLGVEPAGGADENVVSLEEHGDYVRITGEEEGTAEVLFQLLHNDSIEYETPPMEVSVVQETDEVREEPNEGETPETVELIAEKEVDNEHACLHGDHDDRVPLTGGDSAGGAPTVEEDHVIWNVTHSDGGYVNFDAGGYNNDGQFVFYVAGGSANPTESRVIGKGDVGECDSLDGYIEVEVPSDEVVTLELTEGDISSVPVDEPAPVEENETEEEKSETVELLAEKEVDNEHACLHGDHDGRTPLAGGDSADSAPTVEEDHVIWNVTHGDGGYVNFDAGGYNDDGQFVFYVAGGSANPTSSRVIGKGDVGECDSLDGYIEVETPSDEVITLELTEGDISSVPVDEPAPVEENETEEEKENQTEEKQEPEVETEETGERKAIELLAEKEVNHEHACLHGGYDDRVPLTGGDSAEDAPVINETHVTWNVTHHGEEGYVSFDTEPYDHNGSFVFYTADGSAEPVGSDIAGNGNVGECESLEEYIKVEKPSDGVISLQLVGESLNAPGEESEETEGEGGTQKESVGESREEHSENEEVDEANEEDENENAESGTGNGEDGVMSENSSAGTSDPEDGDGDSGEGLPGFTGLAALVALSVGVALRRR</sequence>
<dbReference type="RefSeq" id="WP_266086580.1">
    <property type="nucleotide sequence ID" value="NZ_RKLV01000004.1"/>
</dbReference>
<feature type="region of interest" description="Disordered" evidence="1">
    <location>
        <begin position="454"/>
        <end position="475"/>
    </location>
</feature>
<organism evidence="2 3">
    <name type="scientific">Halorutilus salinus</name>
    <dbReference type="NCBI Taxonomy" id="2487751"/>
    <lineage>
        <taxon>Archaea</taxon>
        <taxon>Methanobacteriati</taxon>
        <taxon>Methanobacteriota</taxon>
        <taxon>Stenosarchaea group</taxon>
        <taxon>Halobacteria</taxon>
        <taxon>Halorutilales</taxon>
        <taxon>Halorutilaceae</taxon>
        <taxon>Halorutilus</taxon>
    </lineage>
</organism>
<dbReference type="AlphaFoldDB" id="A0A9Q4C5E5"/>
<evidence type="ECO:0000313" key="2">
    <source>
        <dbReference type="EMBL" id="MCX2818739.1"/>
    </source>
</evidence>
<protein>
    <submittedName>
        <fullName evidence="2">Uncharacterized protein</fullName>
    </submittedName>
</protein>
<feature type="compositionally biased region" description="Basic and acidic residues" evidence="1">
    <location>
        <begin position="579"/>
        <end position="588"/>
    </location>
</feature>
<feature type="region of interest" description="Disordered" evidence="1">
    <location>
        <begin position="417"/>
        <end position="437"/>
    </location>
</feature>
<feature type="compositionally biased region" description="Acidic residues" evidence="1">
    <location>
        <begin position="567"/>
        <end position="578"/>
    </location>
</feature>
<evidence type="ECO:0000313" key="3">
    <source>
        <dbReference type="Proteomes" id="UP001149411"/>
    </source>
</evidence>
<evidence type="ECO:0000256" key="1">
    <source>
        <dbReference type="SAM" id="MobiDB-lite"/>
    </source>
</evidence>
<comment type="caution">
    <text evidence="2">The sequence shown here is derived from an EMBL/GenBank/DDBJ whole genome shotgun (WGS) entry which is preliminary data.</text>
</comment>
<reference evidence="2" key="1">
    <citation type="submission" date="2022-09" db="EMBL/GenBank/DDBJ databases">
        <title>Haloadaptaus new haloarchaeum isolated from saline soil.</title>
        <authorList>
            <person name="Duran-Viseras A."/>
            <person name="Sanchez-Porro C."/>
            <person name="Ventosa A."/>
        </authorList>
    </citation>
    <scope>NUCLEOTIDE SEQUENCE</scope>
    <source>
        <strain evidence="2">F3-133</strain>
    </source>
</reference>
<dbReference type="Proteomes" id="UP001149411">
    <property type="component" value="Unassembled WGS sequence"/>
</dbReference>
<name>A0A9Q4C5E5_9EURY</name>
<dbReference type="EMBL" id="RKLV01000004">
    <property type="protein sequence ID" value="MCX2818739.1"/>
    <property type="molecule type" value="Genomic_DNA"/>
</dbReference>
<proteinExistence type="predicted"/>
<feature type="region of interest" description="Disordered" evidence="1">
    <location>
        <begin position="720"/>
        <end position="803"/>
    </location>
</feature>
<gene>
    <name evidence="2" type="ORF">EGH25_05155</name>
</gene>
<accession>A0A9Q4C5E5</accession>
<feature type="compositionally biased region" description="Acidic residues" evidence="1">
    <location>
        <begin position="425"/>
        <end position="436"/>
    </location>
</feature>
<feature type="region of interest" description="Disordered" evidence="1">
    <location>
        <begin position="553"/>
        <end position="597"/>
    </location>
</feature>
<keyword evidence="3" id="KW-1185">Reference proteome</keyword>
<feature type="compositionally biased region" description="Acidic residues" evidence="1">
    <location>
        <begin position="749"/>
        <end position="765"/>
    </location>
</feature>